<dbReference type="PROSITE" id="PS51892">
    <property type="entry name" value="SUBTILASE"/>
    <property type="match status" value="1"/>
</dbReference>
<feature type="domain" description="Peptidase S8/S53" evidence="12">
    <location>
        <begin position="129"/>
        <end position="515"/>
    </location>
</feature>
<evidence type="ECO:0000256" key="11">
    <source>
        <dbReference type="SAM" id="SignalP"/>
    </source>
</evidence>
<dbReference type="CDD" id="cd02133">
    <property type="entry name" value="PA_C5a_like"/>
    <property type="match status" value="1"/>
</dbReference>
<keyword evidence="7 9" id="KW-0720">Serine protease</keyword>
<comment type="caution">
    <text evidence="14">The sequence shown here is derived from an EMBL/GenBank/DDBJ whole genome shotgun (WGS) entry which is preliminary data.</text>
</comment>
<feature type="active site" description="Charge relay system" evidence="8 9">
    <location>
        <position position="138"/>
    </location>
</feature>
<dbReference type="AlphaFoldDB" id="A0A0L0QS92"/>
<evidence type="ECO:0000256" key="6">
    <source>
        <dbReference type="ARBA" id="ARBA00022801"/>
    </source>
</evidence>
<evidence type="ECO:0000259" key="12">
    <source>
        <dbReference type="Pfam" id="PF00082"/>
    </source>
</evidence>
<dbReference type="InterPro" id="IPR036852">
    <property type="entry name" value="Peptidase_S8/S53_dom_sf"/>
</dbReference>
<keyword evidence="6 9" id="KW-0378">Hydrolase</keyword>
<evidence type="ECO:0000313" key="15">
    <source>
        <dbReference type="Proteomes" id="UP000036780"/>
    </source>
</evidence>
<evidence type="ECO:0000256" key="3">
    <source>
        <dbReference type="ARBA" id="ARBA00022525"/>
    </source>
</evidence>
<dbReference type="InterPro" id="IPR015500">
    <property type="entry name" value="Peptidase_S8_subtilisin-rel"/>
</dbReference>
<evidence type="ECO:0000256" key="7">
    <source>
        <dbReference type="ARBA" id="ARBA00022825"/>
    </source>
</evidence>
<dbReference type="RefSeq" id="WP_050350967.1">
    <property type="nucleotide sequence ID" value="NZ_CP073011.1"/>
</dbReference>
<dbReference type="InterPro" id="IPR050131">
    <property type="entry name" value="Peptidase_S8_subtilisin-like"/>
</dbReference>
<dbReference type="EMBL" id="LGTO01000005">
    <property type="protein sequence ID" value="KNE21535.1"/>
    <property type="molecule type" value="Genomic_DNA"/>
</dbReference>
<keyword evidence="4 9" id="KW-0645">Protease</keyword>
<dbReference type="InterPro" id="IPR000209">
    <property type="entry name" value="Peptidase_S8/S53_dom"/>
</dbReference>
<dbReference type="Pfam" id="PF02225">
    <property type="entry name" value="PA"/>
    <property type="match status" value="1"/>
</dbReference>
<organism evidence="14 15">
    <name type="scientific">Virgibacillus pantothenticus</name>
    <dbReference type="NCBI Taxonomy" id="1473"/>
    <lineage>
        <taxon>Bacteria</taxon>
        <taxon>Bacillati</taxon>
        <taxon>Bacillota</taxon>
        <taxon>Bacilli</taxon>
        <taxon>Bacillales</taxon>
        <taxon>Bacillaceae</taxon>
        <taxon>Virgibacillus</taxon>
    </lineage>
</organism>
<dbReference type="PROSITE" id="PS00138">
    <property type="entry name" value="SUBTILASE_SER"/>
    <property type="match status" value="1"/>
</dbReference>
<dbReference type="SUPFAM" id="SSF52025">
    <property type="entry name" value="PA domain"/>
    <property type="match status" value="1"/>
</dbReference>
<accession>A0A0L0QS92</accession>
<dbReference type="PROSITE" id="PS00136">
    <property type="entry name" value="SUBTILASE_ASP"/>
    <property type="match status" value="1"/>
</dbReference>
<feature type="active site" description="Charge relay system" evidence="8 9">
    <location>
        <position position="178"/>
    </location>
</feature>
<dbReference type="PROSITE" id="PS00137">
    <property type="entry name" value="SUBTILASE_HIS"/>
    <property type="match status" value="1"/>
</dbReference>
<sequence length="736" mass="81150">MRVKILLISSIFVMLFTVSNVSLAEQLNHKGNKLESVIVEVNGEPKEIQAFLKSHYPSIEIVAVYTTLFNGLALKGDREQLRRMESLDFVKNIHTVQQYETTNMERSKWEQKHRKAVFPFELNNTTYTGKGVKVGVIDTGMDYNHPDLRTNYRSGYDVVDLDDDPMETKPEEGIPTLHGSHVAGIIAANGKLKGVAPDAELYAYRALGPGGSGTSIQVIAAMEQAIKDDVDIINLSLGNQVNGPDYPTSLAVNKAAELGVAVVIANGNAGPDGWTVGAPATANQALSVGAASHEQQLPYLYARWDDKKIAITEMTGSPPWQLDTFYPIAFAKQTKDLNGKIALYQRDDIPFMEKVQQAQASGAKAVVIANNQDQPLQGDVSGGKSLKIPVASISQKDGEWLRKKLNKEQLNLETKYESKAPSIANFSSRGPVTVNWHIKPDVVAPGTQIVSTVPGGYRALQGTSMAAPHVSGVVALIKEARPMWTNQQIFGAIKTTALRMDADQEPLSPTIQGMGLIRPKEAIETKTIIDDPQLTFGQVHSYSETKTEQIVIENTTDEPQTYYFDNPYKQPGISWNLPPSITVAPHKKQKLSLEIKITSPQIEEGVHQGWITMRQKDTAYHMPYLFVNQAADNPKTMGFEFVLQPLSTDAFNYRFYMTEPAEKVEVDLYHPDTLLFDRQLLELKDVKAGVNEGEMDRGTVGKSGYYYAVISVTLKTGDLASYEAMIYVPPQGVNGN</sequence>
<dbReference type="GeneID" id="66872703"/>
<dbReference type="PANTHER" id="PTHR43806:SF65">
    <property type="entry name" value="SERINE PROTEASE APRX"/>
    <property type="match status" value="1"/>
</dbReference>
<reference evidence="15" key="1">
    <citation type="submission" date="2015-07" db="EMBL/GenBank/DDBJ databases">
        <title>Fjat-10053 dsm26.</title>
        <authorList>
            <person name="Liu B."/>
            <person name="Wang J."/>
            <person name="Zhu Y."/>
            <person name="Liu G."/>
            <person name="Chen Q."/>
            <person name="Chen Z."/>
            <person name="Lan J."/>
            <person name="Che J."/>
            <person name="Ge C."/>
            <person name="Shi H."/>
            <person name="Pan Z."/>
            <person name="Liu X."/>
        </authorList>
    </citation>
    <scope>NUCLEOTIDE SEQUENCE [LARGE SCALE GENOMIC DNA]</scope>
    <source>
        <strain evidence="15">DSM 26</strain>
    </source>
</reference>
<dbReference type="Gene3D" id="3.40.50.200">
    <property type="entry name" value="Peptidase S8/S53 domain"/>
    <property type="match status" value="1"/>
</dbReference>
<feature type="signal peptide" evidence="11">
    <location>
        <begin position="1"/>
        <end position="24"/>
    </location>
</feature>
<evidence type="ECO:0000313" key="14">
    <source>
        <dbReference type="EMBL" id="KNE21535.1"/>
    </source>
</evidence>
<gene>
    <name evidence="14" type="ORF">AFK71_07735</name>
</gene>
<dbReference type="Pfam" id="PF00082">
    <property type="entry name" value="Peptidase_S8"/>
    <property type="match status" value="1"/>
</dbReference>
<evidence type="ECO:0000256" key="1">
    <source>
        <dbReference type="ARBA" id="ARBA00011073"/>
    </source>
</evidence>
<keyword evidence="3" id="KW-0964">Secreted</keyword>
<dbReference type="InterPro" id="IPR023828">
    <property type="entry name" value="Peptidase_S8_Ser-AS"/>
</dbReference>
<evidence type="ECO:0000256" key="2">
    <source>
        <dbReference type="ARBA" id="ARBA00022512"/>
    </source>
</evidence>
<dbReference type="InterPro" id="IPR003137">
    <property type="entry name" value="PA_domain"/>
</dbReference>
<evidence type="ECO:0000256" key="9">
    <source>
        <dbReference type="PROSITE-ProRule" id="PRU01240"/>
    </source>
</evidence>
<evidence type="ECO:0000259" key="13">
    <source>
        <dbReference type="Pfam" id="PF02225"/>
    </source>
</evidence>
<keyword evidence="15" id="KW-1185">Reference proteome</keyword>
<dbReference type="PRINTS" id="PR00723">
    <property type="entry name" value="SUBTILISIN"/>
</dbReference>
<evidence type="ECO:0000256" key="8">
    <source>
        <dbReference type="PIRSR" id="PIRSR615500-1"/>
    </source>
</evidence>
<dbReference type="Proteomes" id="UP000036780">
    <property type="component" value="Unassembled WGS sequence"/>
</dbReference>
<feature type="domain" description="PA" evidence="13">
    <location>
        <begin position="331"/>
        <end position="401"/>
    </location>
</feature>
<comment type="similarity">
    <text evidence="1 9 10">Belongs to the peptidase S8 family.</text>
</comment>
<dbReference type="CDD" id="cd07474">
    <property type="entry name" value="Peptidases_S8_subtilisin_Vpr-like"/>
    <property type="match status" value="1"/>
</dbReference>
<dbReference type="PANTHER" id="PTHR43806">
    <property type="entry name" value="PEPTIDASE S8"/>
    <property type="match status" value="1"/>
</dbReference>
<dbReference type="InterPro" id="IPR034213">
    <property type="entry name" value="S8_Vpr-like"/>
</dbReference>
<feature type="chain" id="PRO_5005546436" evidence="11">
    <location>
        <begin position="25"/>
        <end position="736"/>
    </location>
</feature>
<name>A0A0L0QS92_VIRPA</name>
<dbReference type="SUPFAM" id="SSF52743">
    <property type="entry name" value="Subtilisin-like"/>
    <property type="match status" value="1"/>
</dbReference>
<dbReference type="Gene3D" id="3.50.30.30">
    <property type="match status" value="1"/>
</dbReference>
<evidence type="ECO:0000256" key="5">
    <source>
        <dbReference type="ARBA" id="ARBA00022729"/>
    </source>
</evidence>
<keyword evidence="5 11" id="KW-0732">Signal</keyword>
<feature type="active site" description="Charge relay system" evidence="8 9">
    <location>
        <position position="464"/>
    </location>
</feature>
<dbReference type="InterPro" id="IPR046450">
    <property type="entry name" value="PA_dom_sf"/>
</dbReference>
<protein>
    <submittedName>
        <fullName evidence="14">Peptidase S8</fullName>
    </submittedName>
</protein>
<dbReference type="InterPro" id="IPR023827">
    <property type="entry name" value="Peptidase_S8_Asp-AS"/>
</dbReference>
<keyword evidence="2" id="KW-0134">Cell wall</keyword>
<dbReference type="PATRIC" id="fig|1473.5.peg.4588"/>
<dbReference type="GO" id="GO:0004252">
    <property type="term" value="F:serine-type endopeptidase activity"/>
    <property type="evidence" value="ECO:0007669"/>
    <property type="project" value="UniProtKB-UniRule"/>
</dbReference>
<evidence type="ECO:0000256" key="10">
    <source>
        <dbReference type="RuleBase" id="RU003355"/>
    </source>
</evidence>
<evidence type="ECO:0000256" key="4">
    <source>
        <dbReference type="ARBA" id="ARBA00022670"/>
    </source>
</evidence>
<proteinExistence type="inferred from homology"/>
<dbReference type="InterPro" id="IPR022398">
    <property type="entry name" value="Peptidase_S8_His-AS"/>
</dbReference>
<dbReference type="GO" id="GO:0006508">
    <property type="term" value="P:proteolysis"/>
    <property type="evidence" value="ECO:0007669"/>
    <property type="project" value="UniProtKB-KW"/>
</dbReference>